<evidence type="ECO:0000256" key="2">
    <source>
        <dbReference type="ARBA" id="ARBA00004496"/>
    </source>
</evidence>
<keyword evidence="14" id="KW-1185">Reference proteome</keyword>
<reference evidence="13 14" key="1">
    <citation type="journal article" date="2018" name="Sci. Rep.">
        <title>Comparative analysis of the Pocillopora damicornis genome highlights role of immune system in coral evolution.</title>
        <authorList>
            <person name="Cunning R."/>
            <person name="Bay R.A."/>
            <person name="Gillette P."/>
            <person name="Baker A.C."/>
            <person name="Traylor-Knowles N."/>
        </authorList>
    </citation>
    <scope>NUCLEOTIDE SEQUENCE [LARGE SCALE GENOMIC DNA]</scope>
    <source>
        <strain evidence="13">RSMAS</strain>
        <tissue evidence="13">Whole animal</tissue>
    </source>
</reference>
<evidence type="ECO:0000256" key="5">
    <source>
        <dbReference type="ARBA" id="ARBA00022553"/>
    </source>
</evidence>
<keyword evidence="3" id="KW-0963">Cytoplasm</keyword>
<evidence type="ECO:0000313" key="13">
    <source>
        <dbReference type="EMBL" id="RMX42541.1"/>
    </source>
</evidence>
<dbReference type="AlphaFoldDB" id="A0A3M6TMJ9"/>
<keyword evidence="4" id="KW-1017">Isopeptide bond</keyword>
<dbReference type="Gene3D" id="2.120.10.30">
    <property type="entry name" value="TolB, C-terminal domain"/>
    <property type="match status" value="2"/>
</dbReference>
<feature type="transmembrane region" description="Helical" evidence="11">
    <location>
        <begin position="630"/>
        <end position="648"/>
    </location>
</feature>
<dbReference type="OrthoDB" id="298344at2759"/>
<proteinExistence type="predicted"/>
<comment type="subcellular location">
    <subcellularLocation>
        <location evidence="2">Cytoplasm</location>
    </subcellularLocation>
    <subcellularLocation>
        <location evidence="1">Nucleus</location>
    </subcellularLocation>
</comment>
<dbReference type="PANTHER" id="PTHR31169">
    <property type="entry name" value="OS05G0300700 PROTEIN"/>
    <property type="match status" value="1"/>
</dbReference>
<keyword evidence="5" id="KW-0597">Phosphoprotein</keyword>
<feature type="transmembrane region" description="Helical" evidence="11">
    <location>
        <begin position="660"/>
        <end position="686"/>
    </location>
</feature>
<evidence type="ECO:0000256" key="6">
    <source>
        <dbReference type="ARBA" id="ARBA00022843"/>
    </source>
</evidence>
<keyword evidence="6" id="KW-0832">Ubl conjugation</keyword>
<feature type="compositionally biased region" description="Acidic residues" evidence="10">
    <location>
        <begin position="378"/>
        <end position="387"/>
    </location>
</feature>
<keyword evidence="11" id="KW-0812">Transmembrane</keyword>
<dbReference type="EMBL" id="RCHS01003339">
    <property type="protein sequence ID" value="RMX42541.1"/>
    <property type="molecule type" value="Genomic_DNA"/>
</dbReference>
<evidence type="ECO:0000256" key="9">
    <source>
        <dbReference type="ARBA" id="ARBA00023242"/>
    </source>
</evidence>
<name>A0A3M6TMJ9_POCDA</name>
<evidence type="ECO:0000256" key="3">
    <source>
        <dbReference type="ARBA" id="ARBA00022490"/>
    </source>
</evidence>
<keyword evidence="11" id="KW-0472">Membrane</keyword>
<dbReference type="STRING" id="46731.A0A3M6TMJ9"/>
<feature type="transmembrane region" description="Helical" evidence="11">
    <location>
        <begin position="605"/>
        <end position="624"/>
    </location>
</feature>
<dbReference type="GO" id="GO:0005737">
    <property type="term" value="C:cytoplasm"/>
    <property type="evidence" value="ECO:0007669"/>
    <property type="project" value="UniProtKB-SubCell"/>
</dbReference>
<evidence type="ECO:0000256" key="10">
    <source>
        <dbReference type="SAM" id="MobiDB-lite"/>
    </source>
</evidence>
<evidence type="ECO:0000256" key="7">
    <source>
        <dbReference type="ARBA" id="ARBA00023015"/>
    </source>
</evidence>
<dbReference type="GO" id="GO:0006355">
    <property type="term" value="P:regulation of DNA-templated transcription"/>
    <property type="evidence" value="ECO:0007669"/>
    <property type="project" value="InterPro"/>
</dbReference>
<keyword evidence="11" id="KW-1133">Transmembrane helix</keyword>
<evidence type="ECO:0000256" key="11">
    <source>
        <dbReference type="SAM" id="Phobius"/>
    </source>
</evidence>
<feature type="region of interest" description="Disordered" evidence="10">
    <location>
        <begin position="401"/>
        <end position="435"/>
    </location>
</feature>
<comment type="caution">
    <text evidence="13">The sequence shown here is derived from an EMBL/GenBank/DDBJ whole genome shotgun (WGS) entry which is preliminary data.</text>
</comment>
<protein>
    <recommendedName>
        <fullName evidence="12">Zinc-finger domain-containing protein</fullName>
    </recommendedName>
</protein>
<dbReference type="SUPFAM" id="SSF101898">
    <property type="entry name" value="NHL repeat"/>
    <property type="match status" value="1"/>
</dbReference>
<feature type="transmembrane region" description="Helical" evidence="11">
    <location>
        <begin position="706"/>
        <end position="723"/>
    </location>
</feature>
<evidence type="ECO:0000313" key="14">
    <source>
        <dbReference type="Proteomes" id="UP000275408"/>
    </source>
</evidence>
<keyword evidence="8" id="KW-0804">Transcription</keyword>
<evidence type="ECO:0000256" key="8">
    <source>
        <dbReference type="ARBA" id="ARBA00023163"/>
    </source>
</evidence>
<feature type="compositionally biased region" description="Basic residues" evidence="10">
    <location>
        <begin position="357"/>
        <end position="367"/>
    </location>
</feature>
<evidence type="ECO:0000256" key="1">
    <source>
        <dbReference type="ARBA" id="ARBA00004123"/>
    </source>
</evidence>
<dbReference type="PANTHER" id="PTHR31169:SF8">
    <property type="entry name" value="ZINC-FINGER DOMAIN OF MONOAMINE-OXIDASE A REPRESSOR R1 PROTEIN"/>
    <property type="match status" value="1"/>
</dbReference>
<keyword evidence="9" id="KW-0539">Nucleus</keyword>
<gene>
    <name evidence="13" type="ORF">pdam_00016723</name>
</gene>
<dbReference type="GO" id="GO:0005634">
    <property type="term" value="C:nucleus"/>
    <property type="evidence" value="ECO:0007669"/>
    <property type="project" value="UniProtKB-SubCell"/>
</dbReference>
<dbReference type="InterPro" id="IPR018866">
    <property type="entry name" value="Znf-4CXXC_R1"/>
</dbReference>
<dbReference type="Pfam" id="PF10497">
    <property type="entry name" value="zf-4CXXC_R1"/>
    <property type="match status" value="1"/>
</dbReference>
<feature type="region of interest" description="Disordered" evidence="10">
    <location>
        <begin position="335"/>
        <end position="388"/>
    </location>
</feature>
<accession>A0A3M6TMJ9</accession>
<dbReference type="Proteomes" id="UP000275408">
    <property type="component" value="Unassembled WGS sequence"/>
</dbReference>
<feature type="domain" description="Zinc-finger" evidence="12">
    <location>
        <begin position="455"/>
        <end position="553"/>
    </location>
</feature>
<sequence>MDGIGTGARFNYPWGIVFDAEDNVLYVGDCGCPETVHSNDRLRKINVTTGRVTTLAGSAQGYKDGIGENAKFRHVSGIVMDKVERVLYVADSGNDRIRKVDINTANVITFAGSGESGFLDDVGLKAMMSNPQQLELDSMKRRLFLSDTYNHMIRTVDINSGEVTSLAGGGREGFKDGFGKEARFNYPEGLYFDTDSNLLYVAEFDSHAIRIVTPAGEVRTLAGGTEGFRDGVGKEARFFHPTGLTFDNKRKVIYVTDQYNHMVRSITAVGTTVVDPKKSDILPSFSYIFTSIRGGNMSFFEESDYEKKRNIAIATNQEMFASLFPEGVRSLYPPPLTPLQPSIKKNNVERRQSKVPLPRRRLPKRQCRSFVGKYDSEKGDDEEDIEVEDVRSPNTLRIKLWPSRKSKLPSSSGSEDSDSSPKRKRPAPKRPPMLPVEITEDDLILVAERVCDKNYDQTNGTSCHQCRQKTDDLKTVCRSSSCIGIRGQFCGPCLKNRYGEDAKKALMDLKWQCPPCRGICNCSFCMKKRGRRCTGIMIHLARERGFKDVKSFLGCSLYAALNVRGVSGSAALGMVCVAIAASLGVLRFGVVFPNIQSKVIQLHKLLTWIAAVLGIPLIGAGFCFHHHKPANAKCHLVSSVIALVISLVHNPMEEMLTKIVSTLAVLGIIFVTFMSSNFYATVGGLAYGLASAVESLSFLGLPGVDWFHYILAGGNLLLMYGFIK</sequence>
<keyword evidence="7" id="KW-0805">Transcription regulation</keyword>
<dbReference type="InterPro" id="IPR011042">
    <property type="entry name" value="6-blade_b-propeller_TolB-like"/>
</dbReference>
<dbReference type="InterPro" id="IPR040221">
    <property type="entry name" value="CDCA7/CDA7L"/>
</dbReference>
<feature type="transmembrane region" description="Helical" evidence="11">
    <location>
        <begin position="570"/>
        <end position="593"/>
    </location>
</feature>
<evidence type="ECO:0000256" key="4">
    <source>
        <dbReference type="ARBA" id="ARBA00022499"/>
    </source>
</evidence>
<evidence type="ECO:0000259" key="12">
    <source>
        <dbReference type="Pfam" id="PF10497"/>
    </source>
</evidence>
<organism evidence="13 14">
    <name type="scientific">Pocillopora damicornis</name>
    <name type="common">Cauliflower coral</name>
    <name type="synonym">Millepora damicornis</name>
    <dbReference type="NCBI Taxonomy" id="46731"/>
    <lineage>
        <taxon>Eukaryota</taxon>
        <taxon>Metazoa</taxon>
        <taxon>Cnidaria</taxon>
        <taxon>Anthozoa</taxon>
        <taxon>Hexacorallia</taxon>
        <taxon>Scleractinia</taxon>
        <taxon>Astrocoeniina</taxon>
        <taxon>Pocilloporidae</taxon>
        <taxon>Pocillopora</taxon>
    </lineage>
</organism>